<accession>A0A327MBP5</accession>
<sequence length="113" mass="10817">MFRLSAILALVLVGLAAPAAAQQRVVVTEGATVAVPARGAPRAARFSYAPAAAGGGGAVRPRYGRLAPREAEPGPAALLPAAAVMVPLAAAAALAAALSGGGGGGLSAPVRTR</sequence>
<dbReference type="AlphaFoldDB" id="A0A327MBP5"/>
<feature type="chain" id="PRO_5016285607" evidence="1">
    <location>
        <begin position="22"/>
        <end position="113"/>
    </location>
</feature>
<proteinExistence type="predicted"/>
<dbReference type="EMBL" id="QLIX01000003">
    <property type="protein sequence ID" value="RAI59886.1"/>
    <property type="molecule type" value="Genomic_DNA"/>
</dbReference>
<dbReference type="RefSeq" id="WP_111468915.1">
    <property type="nucleotide sequence ID" value="NZ_QLIX01000003.1"/>
</dbReference>
<comment type="caution">
    <text evidence="2">The sequence shown here is derived from an EMBL/GenBank/DDBJ whole genome shotgun (WGS) entry which is preliminary data.</text>
</comment>
<keyword evidence="3" id="KW-1185">Reference proteome</keyword>
<gene>
    <name evidence="2" type="ORF">DOO78_06470</name>
</gene>
<protein>
    <submittedName>
        <fullName evidence="2">Uncharacterized protein</fullName>
    </submittedName>
</protein>
<reference evidence="3" key="1">
    <citation type="submission" date="2018-06" db="EMBL/GenBank/DDBJ databases">
        <authorList>
            <person name="Khan S.A."/>
        </authorList>
    </citation>
    <scope>NUCLEOTIDE SEQUENCE [LARGE SCALE GENOMIC DNA]</scope>
    <source>
        <strain evidence="3">DB-1506</strain>
    </source>
</reference>
<keyword evidence="1" id="KW-0732">Signal</keyword>
<feature type="signal peptide" evidence="1">
    <location>
        <begin position="1"/>
        <end position="21"/>
    </location>
</feature>
<evidence type="ECO:0000256" key="1">
    <source>
        <dbReference type="SAM" id="SignalP"/>
    </source>
</evidence>
<organism evidence="2 3">
    <name type="scientific">Roseicella frigidaeris</name>
    <dbReference type="NCBI Taxonomy" id="2230885"/>
    <lineage>
        <taxon>Bacteria</taxon>
        <taxon>Pseudomonadati</taxon>
        <taxon>Pseudomonadota</taxon>
        <taxon>Alphaproteobacteria</taxon>
        <taxon>Acetobacterales</taxon>
        <taxon>Roseomonadaceae</taxon>
        <taxon>Roseicella</taxon>
    </lineage>
</organism>
<evidence type="ECO:0000313" key="2">
    <source>
        <dbReference type="EMBL" id="RAI59886.1"/>
    </source>
</evidence>
<evidence type="ECO:0000313" key="3">
    <source>
        <dbReference type="Proteomes" id="UP000249065"/>
    </source>
</evidence>
<dbReference type="Proteomes" id="UP000249065">
    <property type="component" value="Unassembled WGS sequence"/>
</dbReference>
<name>A0A327MBP5_9PROT</name>